<evidence type="ECO:0000313" key="3">
    <source>
        <dbReference type="EMBL" id="KXJ96768.1"/>
    </source>
</evidence>
<evidence type="ECO:0000259" key="2">
    <source>
        <dbReference type="Pfam" id="PF14420"/>
    </source>
</evidence>
<dbReference type="Proteomes" id="UP000070501">
    <property type="component" value="Unassembled WGS sequence"/>
</dbReference>
<feature type="compositionally biased region" description="Polar residues" evidence="1">
    <location>
        <begin position="173"/>
        <end position="182"/>
    </location>
</feature>
<feature type="compositionally biased region" description="Polar residues" evidence="1">
    <location>
        <begin position="116"/>
        <end position="126"/>
    </location>
</feature>
<protein>
    <submittedName>
        <fullName evidence="3">Clr5 domain-domain-containing protein</fullName>
    </submittedName>
</protein>
<dbReference type="Pfam" id="PF14420">
    <property type="entry name" value="Clr5"/>
    <property type="match status" value="1"/>
</dbReference>
<feature type="compositionally biased region" description="Polar residues" evidence="1">
    <location>
        <begin position="138"/>
        <end position="160"/>
    </location>
</feature>
<dbReference type="EMBL" id="KQ964245">
    <property type="protein sequence ID" value="KXJ96768.1"/>
    <property type="molecule type" value="Genomic_DNA"/>
</dbReference>
<feature type="compositionally biased region" description="Basic residues" evidence="1">
    <location>
        <begin position="271"/>
        <end position="280"/>
    </location>
</feature>
<feature type="domain" description="Clr5" evidence="2">
    <location>
        <begin position="1"/>
        <end position="52"/>
    </location>
</feature>
<dbReference type="InterPro" id="IPR025676">
    <property type="entry name" value="Clr5_dom"/>
</dbReference>
<feature type="region of interest" description="Disordered" evidence="1">
    <location>
        <begin position="54"/>
        <end position="209"/>
    </location>
</feature>
<reference evidence="4" key="1">
    <citation type="submission" date="2016-02" db="EMBL/GenBank/DDBJ databases">
        <title>Draft genome sequence of Microdochium bolleyi, a fungal endophyte of beachgrass.</title>
        <authorList>
            <consortium name="DOE Joint Genome Institute"/>
            <person name="David A.S."/>
            <person name="May G."/>
            <person name="Haridas S."/>
            <person name="Lim J."/>
            <person name="Wang M."/>
            <person name="Labutti K."/>
            <person name="Lipzen A."/>
            <person name="Barry K."/>
            <person name="Grigoriev I.V."/>
        </authorList>
    </citation>
    <scope>NUCLEOTIDE SEQUENCE [LARGE SCALE GENOMIC DNA]</scope>
    <source>
        <strain evidence="4">J235TASD1</strain>
    </source>
</reference>
<dbReference type="OrthoDB" id="194358at2759"/>
<organism evidence="3 4">
    <name type="scientific">Microdochium bolleyi</name>
    <dbReference type="NCBI Taxonomy" id="196109"/>
    <lineage>
        <taxon>Eukaryota</taxon>
        <taxon>Fungi</taxon>
        <taxon>Dikarya</taxon>
        <taxon>Ascomycota</taxon>
        <taxon>Pezizomycotina</taxon>
        <taxon>Sordariomycetes</taxon>
        <taxon>Xylariomycetidae</taxon>
        <taxon>Xylariales</taxon>
        <taxon>Microdochiaceae</taxon>
        <taxon>Microdochium</taxon>
    </lineage>
</organism>
<gene>
    <name evidence="3" type="ORF">Micbo1qcDRAFT_155407</name>
</gene>
<proteinExistence type="predicted"/>
<name>A0A136JHZ7_9PEZI</name>
<accession>A0A136JHZ7</accession>
<feature type="region of interest" description="Disordered" evidence="1">
    <location>
        <begin position="225"/>
        <end position="280"/>
    </location>
</feature>
<dbReference type="AlphaFoldDB" id="A0A136JHZ7"/>
<evidence type="ECO:0000313" key="4">
    <source>
        <dbReference type="Proteomes" id="UP000070501"/>
    </source>
</evidence>
<sequence>MTKSWDTYRSIIIDLYSDRTLAEVRQIMQRDYGFEASTRAYRGRLIKWGVRKYNTRRPDGSVSGDEDGDGGSSLSDTESPSPARQQRDRGQARQSRQDHPLPHYPTDRQRRGRGDSQATTPYTHSGTTRHSHVHDDSGSLQPSYLDTSGYPQVSRSSSDHGYSVWNAPDHSPFSPSHSQAPPYSTPFYSDGHSPVYSPHDGSYYDPHHSPASAFGFDTDTFTSFGSVSDPHGSDYGSHQHYRDVSGSGSSHYYADYPDATRYQGQSAGGSRRGHRDRGRG</sequence>
<keyword evidence="4" id="KW-1185">Reference proteome</keyword>
<dbReference type="STRING" id="196109.A0A136JHZ7"/>
<feature type="compositionally biased region" description="Basic and acidic residues" evidence="1">
    <location>
        <begin position="85"/>
        <end position="114"/>
    </location>
</feature>
<evidence type="ECO:0000256" key="1">
    <source>
        <dbReference type="SAM" id="MobiDB-lite"/>
    </source>
</evidence>
<dbReference type="InParanoid" id="A0A136JHZ7"/>